<protein>
    <submittedName>
        <fullName evidence="2">Uncharacterized protein</fullName>
    </submittedName>
</protein>
<feature type="compositionally biased region" description="Polar residues" evidence="1">
    <location>
        <begin position="272"/>
        <end position="283"/>
    </location>
</feature>
<proteinExistence type="predicted"/>
<feature type="region of interest" description="Disordered" evidence="1">
    <location>
        <begin position="1"/>
        <end position="36"/>
    </location>
</feature>
<comment type="caution">
    <text evidence="2">The sequence shown here is derived from an EMBL/GenBank/DDBJ whole genome shotgun (WGS) entry which is preliminary data.</text>
</comment>
<organism evidence="2 3">
    <name type="scientific">Marchantia polymorpha subsp. ruderalis</name>
    <dbReference type="NCBI Taxonomy" id="1480154"/>
    <lineage>
        <taxon>Eukaryota</taxon>
        <taxon>Viridiplantae</taxon>
        <taxon>Streptophyta</taxon>
        <taxon>Embryophyta</taxon>
        <taxon>Marchantiophyta</taxon>
        <taxon>Marchantiopsida</taxon>
        <taxon>Marchantiidae</taxon>
        <taxon>Marchantiales</taxon>
        <taxon>Marchantiaceae</taxon>
        <taxon>Marchantia</taxon>
    </lineage>
</organism>
<feature type="compositionally biased region" description="Acidic residues" evidence="1">
    <location>
        <begin position="244"/>
        <end position="256"/>
    </location>
</feature>
<reference evidence="2" key="1">
    <citation type="submission" date="2016-03" db="EMBL/GenBank/DDBJ databases">
        <title>Mechanisms controlling the formation of the plant cell surface in tip-growing cells are functionally conserved among land plants.</title>
        <authorList>
            <person name="Honkanen S."/>
            <person name="Jones V.A."/>
            <person name="Morieri G."/>
            <person name="Champion C."/>
            <person name="Hetherington A.J."/>
            <person name="Kelly S."/>
            <person name="Saint-Marcoux D."/>
            <person name="Proust H."/>
            <person name="Prescott H."/>
            <person name="Dolan L."/>
        </authorList>
    </citation>
    <scope>NUCLEOTIDE SEQUENCE [LARGE SCALE GENOMIC DNA]</scope>
    <source>
        <tissue evidence="2">Whole gametophyte</tissue>
    </source>
</reference>
<gene>
    <name evidence="2" type="ORF">AXG93_223s1050</name>
</gene>
<evidence type="ECO:0000313" key="3">
    <source>
        <dbReference type="Proteomes" id="UP000077202"/>
    </source>
</evidence>
<feature type="region of interest" description="Disordered" evidence="1">
    <location>
        <begin position="223"/>
        <end position="283"/>
    </location>
</feature>
<sequence length="283" mass="31100">MEREREEFIPDHGPDRRLWHRGNDENLGYEDGSRGEVQPALAESDVAKFGGQLEEDSPKCRNAYFTCTRAFRRMKKICSECQPASPTGISVSAVKIAQPESEDMLGPTVQLPCRSLPVSEWEEKLCSMESSPGIPSVSAILPWRHTALTVARSACAPTTHASKAASKFVRSQESMCCQHMPGSWERADSDAAYADGDSLVAKAQHAGVKSALQAEFTGARMCTNKRLSTHSQTDKSTETTEAMMMEEEEEEEEESPQDGGWALTAGTHEVSPESNRVLQSDRS</sequence>
<dbReference type="EMBL" id="LVLJ01001743">
    <property type="protein sequence ID" value="OAE28269.1"/>
    <property type="molecule type" value="Genomic_DNA"/>
</dbReference>
<feature type="compositionally biased region" description="Basic and acidic residues" evidence="1">
    <location>
        <begin position="1"/>
        <end position="24"/>
    </location>
</feature>
<evidence type="ECO:0000256" key="1">
    <source>
        <dbReference type="SAM" id="MobiDB-lite"/>
    </source>
</evidence>
<accession>A0A176W5I4</accession>
<dbReference type="Proteomes" id="UP000077202">
    <property type="component" value="Unassembled WGS sequence"/>
</dbReference>
<evidence type="ECO:0000313" key="2">
    <source>
        <dbReference type="EMBL" id="OAE28269.1"/>
    </source>
</evidence>
<keyword evidence="3" id="KW-1185">Reference proteome</keyword>
<dbReference type="AlphaFoldDB" id="A0A176W5I4"/>
<name>A0A176W5I4_MARPO</name>